<dbReference type="RefSeq" id="YP_009364136.1">
    <property type="nucleotide sequence ID" value="NC_034655.1"/>
</dbReference>
<dbReference type="EMBL" id="KY114065">
    <property type="protein sequence ID" value="AQU64591.1"/>
    <property type="molecule type" value="Genomic_DNA"/>
</dbReference>
<protein>
    <submittedName>
        <fullName evidence="1">Uncharacterized protein</fullName>
    </submittedName>
</protein>
<keyword evidence="1" id="KW-0150">Chloroplast</keyword>
<organism evidence="1">
    <name type="scientific">Hydrodictyon reticulatum</name>
    <name type="common">Water net</name>
    <name type="synonym">Conferva reticulatum</name>
    <dbReference type="NCBI Taxonomy" id="3107"/>
    <lineage>
        <taxon>Eukaryota</taxon>
        <taxon>Viridiplantae</taxon>
        <taxon>Chlorophyta</taxon>
        <taxon>core chlorophytes</taxon>
        <taxon>Chlorophyceae</taxon>
        <taxon>CS clade</taxon>
        <taxon>Sphaeropleales</taxon>
        <taxon>Hydrodictyaceae</taxon>
        <taxon>Hydrodictyon</taxon>
    </lineage>
</organism>
<dbReference type="GeneID" id="32880254"/>
<geneLocation type="chloroplast" evidence="1"/>
<name>A0A1W5RN15_HYDRE</name>
<proteinExistence type="predicted"/>
<keyword evidence="1" id="KW-0934">Plastid</keyword>
<dbReference type="AlphaFoldDB" id="A0A1W5RN15"/>
<reference evidence="1" key="1">
    <citation type="journal article" date="2017" name="PeerJ">
        <title>lastomes of the green algae Hydrodictyon reticulatum and Pediastrum duplex (Sphaeropleales, Chlorophyceae).</title>
        <authorList>
            <person name="McManus H.A."/>
            <person name="Sanchez D."/>
            <person name="Karol K.G."/>
        </authorList>
    </citation>
    <scope>NUCLEOTIDE SEQUENCE</scope>
</reference>
<evidence type="ECO:0000313" key="1">
    <source>
        <dbReference type="EMBL" id="AQU64591.1"/>
    </source>
</evidence>
<accession>A0A1W5RN15</accession>
<gene>
    <name evidence="1" type="primary">orf110</name>
</gene>
<sequence length="110" mass="12611">MDHSKINQILRMYKVKQGSKNSKCKIKAQESDKTQQNNNKNLHRIGFAEAKKRSEGFFLRPSASAEPMWRSGGSAEAEALLKRRSSSAKLKSEHYILIEFPIEKTYIIII</sequence>